<evidence type="ECO:0000313" key="1">
    <source>
        <dbReference type="EMBL" id="KAK4388545.1"/>
    </source>
</evidence>
<gene>
    <name evidence="1" type="ORF">Sango_2461100</name>
</gene>
<reference evidence="1" key="2">
    <citation type="journal article" date="2024" name="Plant">
        <title>Genomic evolution and insights into agronomic trait innovations of Sesamum species.</title>
        <authorList>
            <person name="Miao H."/>
            <person name="Wang L."/>
            <person name="Qu L."/>
            <person name="Liu H."/>
            <person name="Sun Y."/>
            <person name="Le M."/>
            <person name="Wang Q."/>
            <person name="Wei S."/>
            <person name="Zheng Y."/>
            <person name="Lin W."/>
            <person name="Duan Y."/>
            <person name="Cao H."/>
            <person name="Xiong S."/>
            <person name="Wang X."/>
            <person name="Wei L."/>
            <person name="Li C."/>
            <person name="Ma Q."/>
            <person name="Ju M."/>
            <person name="Zhao R."/>
            <person name="Li G."/>
            <person name="Mu C."/>
            <person name="Tian Q."/>
            <person name="Mei H."/>
            <person name="Zhang T."/>
            <person name="Gao T."/>
            <person name="Zhang H."/>
        </authorList>
    </citation>
    <scope>NUCLEOTIDE SEQUENCE</scope>
    <source>
        <strain evidence="1">K16</strain>
    </source>
</reference>
<proteinExistence type="predicted"/>
<name>A0AAE1W849_9LAMI</name>
<evidence type="ECO:0000313" key="2">
    <source>
        <dbReference type="Proteomes" id="UP001289374"/>
    </source>
</evidence>
<reference evidence="1" key="1">
    <citation type="submission" date="2020-06" db="EMBL/GenBank/DDBJ databases">
        <authorList>
            <person name="Li T."/>
            <person name="Hu X."/>
            <person name="Zhang T."/>
            <person name="Song X."/>
            <person name="Zhang H."/>
            <person name="Dai N."/>
            <person name="Sheng W."/>
            <person name="Hou X."/>
            <person name="Wei L."/>
        </authorList>
    </citation>
    <scope>NUCLEOTIDE SEQUENCE</scope>
    <source>
        <strain evidence="1">K16</strain>
        <tissue evidence="1">Leaf</tissue>
    </source>
</reference>
<sequence>MYEKILPNRVGITPEFEDGVTAFMNGPILNIHIWTVRKLSALVGSAKLKFSKLRRRMVPDDGTRSCPTDVRLSSYYSEEPYDCVFGLTDRFHDKDDIDLDYCKFYGETRCKPTRKQNPNCKKTPYAILRYLSFTPRLQRLYASKSTFDQMTWHVNDQIEEGSISFSDEESWRHFDWRYLDFTA</sequence>
<dbReference type="AlphaFoldDB" id="A0AAE1W849"/>
<comment type="caution">
    <text evidence="1">The sequence shown here is derived from an EMBL/GenBank/DDBJ whole genome shotgun (WGS) entry which is preliminary data.</text>
</comment>
<dbReference type="EMBL" id="JACGWL010000014">
    <property type="protein sequence ID" value="KAK4388545.1"/>
    <property type="molecule type" value="Genomic_DNA"/>
</dbReference>
<accession>A0AAE1W849</accession>
<protein>
    <submittedName>
        <fullName evidence="1">Uncharacterized protein</fullName>
    </submittedName>
</protein>
<dbReference type="Proteomes" id="UP001289374">
    <property type="component" value="Unassembled WGS sequence"/>
</dbReference>
<keyword evidence="2" id="KW-1185">Reference proteome</keyword>
<organism evidence="1 2">
    <name type="scientific">Sesamum angolense</name>
    <dbReference type="NCBI Taxonomy" id="2727404"/>
    <lineage>
        <taxon>Eukaryota</taxon>
        <taxon>Viridiplantae</taxon>
        <taxon>Streptophyta</taxon>
        <taxon>Embryophyta</taxon>
        <taxon>Tracheophyta</taxon>
        <taxon>Spermatophyta</taxon>
        <taxon>Magnoliopsida</taxon>
        <taxon>eudicotyledons</taxon>
        <taxon>Gunneridae</taxon>
        <taxon>Pentapetalae</taxon>
        <taxon>asterids</taxon>
        <taxon>lamiids</taxon>
        <taxon>Lamiales</taxon>
        <taxon>Pedaliaceae</taxon>
        <taxon>Sesamum</taxon>
    </lineage>
</organism>